<feature type="transmembrane region" description="Helical" evidence="1">
    <location>
        <begin position="6"/>
        <end position="26"/>
    </location>
</feature>
<feature type="transmembrane region" description="Helical" evidence="1">
    <location>
        <begin position="58"/>
        <end position="80"/>
    </location>
</feature>
<feature type="transmembrane region" description="Helical" evidence="1">
    <location>
        <begin position="381"/>
        <end position="403"/>
    </location>
</feature>
<organism evidence="2">
    <name type="scientific">Ignisphaera aggregans</name>
    <dbReference type="NCBI Taxonomy" id="334771"/>
    <lineage>
        <taxon>Archaea</taxon>
        <taxon>Thermoproteota</taxon>
        <taxon>Thermoprotei</taxon>
        <taxon>Desulfurococcales</taxon>
        <taxon>Desulfurococcaceae</taxon>
        <taxon>Ignisphaera</taxon>
    </lineage>
</organism>
<feature type="transmembrane region" description="Helical" evidence="1">
    <location>
        <begin position="353"/>
        <end position="375"/>
    </location>
</feature>
<proteinExistence type="predicted"/>
<keyword evidence="1" id="KW-0472">Membrane</keyword>
<keyword evidence="1" id="KW-1133">Transmembrane helix</keyword>
<dbReference type="AlphaFoldDB" id="A0A7C5UW13"/>
<keyword evidence="1" id="KW-0812">Transmembrane</keyword>
<evidence type="ECO:0000256" key="1">
    <source>
        <dbReference type="SAM" id="Phobius"/>
    </source>
</evidence>
<reference evidence="2" key="1">
    <citation type="journal article" date="2020" name="mSystems">
        <title>Genome- and Community-Level Interaction Insights into Carbon Utilization and Element Cycling Functions of Hydrothermarchaeota in Hydrothermal Sediment.</title>
        <authorList>
            <person name="Zhou Z."/>
            <person name="Liu Y."/>
            <person name="Xu W."/>
            <person name="Pan J."/>
            <person name="Luo Z.H."/>
            <person name="Li M."/>
        </authorList>
    </citation>
    <scope>NUCLEOTIDE SEQUENCE [LARGE SCALE GENOMIC DNA]</scope>
    <source>
        <strain evidence="2">SpSt-1</strain>
    </source>
</reference>
<gene>
    <name evidence="2" type="ORF">ENL47_10240</name>
</gene>
<name>A0A7C5UW13_9CREN</name>
<dbReference type="EMBL" id="DRUB01000202">
    <property type="protein sequence ID" value="HHR97148.1"/>
    <property type="molecule type" value="Genomic_DNA"/>
</dbReference>
<feature type="transmembrane region" description="Helical" evidence="1">
    <location>
        <begin position="312"/>
        <end position="333"/>
    </location>
</feature>
<accession>A0A7C5UW13</accession>
<comment type="caution">
    <text evidence="2">The sequence shown here is derived from an EMBL/GenBank/DDBJ whole genome shotgun (WGS) entry which is preliminary data.</text>
</comment>
<sequence>MNYFLYPYIFLLFPILLMFIIIILVIDRFRGYIEEELLGEIRIISPALKIVKLLFSKIINSVEIIIIFLSIYLLTIMASFTASYTYSMKTINLSGEQYLFDVIGVSNAIDVIDKIKFTNYTILIIQVFNTITLNINNETLFFYPLLIECSNSVESISNTSKHIEMLMDLCKLLENHKIILNIDLAKLLQEISIGNSRYSVIGMDIKPLLNIEFISGLYMVHSIGSIGGTAIKLEDINKLAIFKFSRDNIKILCKDECNAKIIVLYIESKIKEGSMLNNIINEYKNIFDYVIVRHNSVGTIYSNIFVPTYESLIGFLLLIVISVIILMLLSGGLIEKLTYIVSKLWSIGISKELYNASVVFTLIIIFIFAGIPIAIGNYIGWLNSFGFLTYISISIISIATLSAQLTRRLHMAKPPQGPSLTYITDNYMDVDKVKRCLTYSLQNDDLFHLNEFEVLKNSKYFVLRLEMIYRRALSTIVSSEIYVDSYDNLWKYVIDIDIWSIEELSSRETKYIASLALSKIYGGLSLCLET</sequence>
<protein>
    <submittedName>
        <fullName evidence="2">Uncharacterized protein</fullName>
    </submittedName>
</protein>
<evidence type="ECO:0000313" key="2">
    <source>
        <dbReference type="EMBL" id="HHR97148.1"/>
    </source>
</evidence>